<keyword evidence="1" id="KW-0812">Transmembrane</keyword>
<reference evidence="2 3" key="1">
    <citation type="submission" date="2023-03" db="EMBL/GenBank/DDBJ databases">
        <title>Paludisphaera mucosa sp. nov. a novel planctomycete from northern fen.</title>
        <authorList>
            <person name="Ivanova A."/>
        </authorList>
    </citation>
    <scope>NUCLEOTIDE SEQUENCE [LARGE SCALE GENOMIC DNA]</scope>
    <source>
        <strain evidence="2 3">Pla2</strain>
    </source>
</reference>
<name>A0ABT6FI84_9BACT</name>
<evidence type="ECO:0000313" key="3">
    <source>
        <dbReference type="Proteomes" id="UP001216907"/>
    </source>
</evidence>
<dbReference type="EMBL" id="JARRAG010000002">
    <property type="protein sequence ID" value="MDG3007105.1"/>
    <property type="molecule type" value="Genomic_DNA"/>
</dbReference>
<feature type="transmembrane region" description="Helical" evidence="1">
    <location>
        <begin position="331"/>
        <end position="353"/>
    </location>
</feature>
<proteinExistence type="predicted"/>
<dbReference type="RefSeq" id="WP_277863394.1">
    <property type="nucleotide sequence ID" value="NZ_JARRAG010000002.1"/>
</dbReference>
<evidence type="ECO:0000313" key="2">
    <source>
        <dbReference type="EMBL" id="MDG3007105.1"/>
    </source>
</evidence>
<feature type="transmembrane region" description="Helical" evidence="1">
    <location>
        <begin position="104"/>
        <end position="124"/>
    </location>
</feature>
<feature type="transmembrane region" description="Helical" evidence="1">
    <location>
        <begin position="239"/>
        <end position="259"/>
    </location>
</feature>
<sequence>MYERRRLKLFGALALLTTAPLLLLSLSEGLAFGPRVEVPILRDPGFYCRYLAALPLLVGAEIFVGMSLAVQVGYLLESGLVPEEERPSFQAAKAQLQRLARSRAAKVVAGALAFVVVTTFRLLLDTKPGASSWERLGAADGGRITLAGWWSILVSVPVLVGLLLHWLWRAGVWAWFLFRVSRLDLALTPTHPDRAGGLGFLAWGQASFAPVLAAVSAVLSGSIAGEVLYGGRTVDALKYHAVVFVVLALAFLLAPLLVFSRRMAHCRFQAILDFGMLVWRHDRAFDEKWIRNLGTSRESLLGSPDVSSLSDIGVAFDHVERMRIMPLDHQALLVLLMAAVAPLLPSLATAIPLPEILKNLAGFLV</sequence>
<evidence type="ECO:0000256" key="1">
    <source>
        <dbReference type="SAM" id="Phobius"/>
    </source>
</evidence>
<organism evidence="2 3">
    <name type="scientific">Paludisphaera mucosa</name>
    <dbReference type="NCBI Taxonomy" id="3030827"/>
    <lineage>
        <taxon>Bacteria</taxon>
        <taxon>Pseudomonadati</taxon>
        <taxon>Planctomycetota</taxon>
        <taxon>Planctomycetia</taxon>
        <taxon>Isosphaerales</taxon>
        <taxon>Isosphaeraceae</taxon>
        <taxon>Paludisphaera</taxon>
    </lineage>
</organism>
<feature type="transmembrane region" description="Helical" evidence="1">
    <location>
        <begin position="144"/>
        <end position="177"/>
    </location>
</feature>
<keyword evidence="1" id="KW-1133">Transmembrane helix</keyword>
<feature type="transmembrane region" description="Helical" evidence="1">
    <location>
        <begin position="53"/>
        <end position="76"/>
    </location>
</feature>
<protein>
    <submittedName>
        <fullName evidence="2">Uncharacterized protein</fullName>
    </submittedName>
</protein>
<gene>
    <name evidence="2" type="ORF">PZE19_25350</name>
</gene>
<keyword evidence="3" id="KW-1185">Reference proteome</keyword>
<feature type="transmembrane region" description="Helical" evidence="1">
    <location>
        <begin position="198"/>
        <end position="219"/>
    </location>
</feature>
<dbReference type="Proteomes" id="UP001216907">
    <property type="component" value="Unassembled WGS sequence"/>
</dbReference>
<keyword evidence="1" id="KW-0472">Membrane</keyword>
<comment type="caution">
    <text evidence="2">The sequence shown here is derived from an EMBL/GenBank/DDBJ whole genome shotgun (WGS) entry which is preliminary data.</text>
</comment>
<accession>A0ABT6FI84</accession>